<comment type="similarity">
    <text evidence="1">Belongs to the histone deacetylase family.</text>
</comment>
<comment type="caution">
    <text evidence="3">The sequence shown here is derived from an EMBL/GenBank/DDBJ whole genome shotgun (WGS) entry which is preliminary data.</text>
</comment>
<dbReference type="Proteomes" id="UP000525298">
    <property type="component" value="Unassembled WGS sequence"/>
</dbReference>
<organism evidence="3 4">
    <name type="scientific">Desulfosalsimonas propionicica</name>
    <dbReference type="NCBI Taxonomy" id="332175"/>
    <lineage>
        <taxon>Bacteria</taxon>
        <taxon>Pseudomonadati</taxon>
        <taxon>Thermodesulfobacteriota</taxon>
        <taxon>Desulfobacteria</taxon>
        <taxon>Desulfobacterales</taxon>
        <taxon>Desulfosalsimonadaceae</taxon>
        <taxon>Desulfosalsimonas</taxon>
    </lineage>
</organism>
<dbReference type="Pfam" id="PF00850">
    <property type="entry name" value="Hist_deacetyl"/>
    <property type="match status" value="2"/>
</dbReference>
<protein>
    <submittedName>
        <fullName evidence="3">Acetoin utilization deacetylase AcuC-like enzyme</fullName>
    </submittedName>
</protein>
<evidence type="ECO:0000259" key="2">
    <source>
        <dbReference type="Pfam" id="PF00850"/>
    </source>
</evidence>
<dbReference type="InterPro" id="IPR000286">
    <property type="entry name" value="HDACs"/>
</dbReference>
<accession>A0A7W0C7X8</accession>
<dbReference type="InterPro" id="IPR037138">
    <property type="entry name" value="His_deacetylse_dom_sf"/>
</dbReference>
<dbReference type="EMBL" id="JACDUS010000002">
    <property type="protein sequence ID" value="MBA2880720.1"/>
    <property type="molecule type" value="Genomic_DNA"/>
</dbReference>
<dbReference type="GO" id="GO:0040029">
    <property type="term" value="P:epigenetic regulation of gene expression"/>
    <property type="evidence" value="ECO:0007669"/>
    <property type="project" value="TreeGrafter"/>
</dbReference>
<dbReference type="RefSeq" id="WP_181550380.1">
    <property type="nucleotide sequence ID" value="NZ_JACDUS010000002.1"/>
</dbReference>
<dbReference type="GO" id="GO:0004407">
    <property type="term" value="F:histone deacetylase activity"/>
    <property type="evidence" value="ECO:0007669"/>
    <property type="project" value="TreeGrafter"/>
</dbReference>
<evidence type="ECO:0000256" key="1">
    <source>
        <dbReference type="ARBA" id="ARBA00005947"/>
    </source>
</evidence>
<dbReference type="AlphaFoldDB" id="A0A7W0C7X8"/>
<sequence>MKVVFHQFFYPVYTSDPASAPGRIEAIVDRLPSHAEMVDAEPAPENLIELAHSNVHIENVRRKDLYDIAALAAGGAVQAARIGLSEPAFAVIRPPGHHASAETAWGFCYFNNMAIALLTLKSQNLINTALVLDIDLHYGDGTVNILDHYDWVEIHNPAKNTREQYMAEVNRILAASRADIIGISAGFDNHMQDWGGLMATEDYYHIGKKASQSAFERGGGCFAILEGGYNHSVLGQNVAALVNGMAEPLA</sequence>
<dbReference type="PRINTS" id="PR01270">
    <property type="entry name" value="HDASUPER"/>
</dbReference>
<evidence type="ECO:0000313" key="3">
    <source>
        <dbReference type="EMBL" id="MBA2880720.1"/>
    </source>
</evidence>
<dbReference type="SUPFAM" id="SSF52768">
    <property type="entry name" value="Arginase/deacetylase"/>
    <property type="match status" value="1"/>
</dbReference>
<dbReference type="InterPro" id="IPR023696">
    <property type="entry name" value="Ureohydrolase_dom_sf"/>
</dbReference>
<gene>
    <name evidence="3" type="ORF">HNR65_001038</name>
</gene>
<proteinExistence type="inferred from homology"/>
<name>A0A7W0C7X8_9BACT</name>
<dbReference type="PANTHER" id="PTHR10625">
    <property type="entry name" value="HISTONE DEACETYLASE HDAC1-RELATED"/>
    <property type="match status" value="1"/>
</dbReference>
<dbReference type="InterPro" id="IPR023801">
    <property type="entry name" value="His_deacetylse_dom"/>
</dbReference>
<feature type="domain" description="Histone deacetylase" evidence="2">
    <location>
        <begin position="157"/>
        <end position="244"/>
    </location>
</feature>
<keyword evidence="4" id="KW-1185">Reference proteome</keyword>
<dbReference type="Gene3D" id="3.40.800.20">
    <property type="entry name" value="Histone deacetylase domain"/>
    <property type="match status" value="2"/>
</dbReference>
<feature type="domain" description="Histone deacetylase" evidence="2">
    <location>
        <begin position="63"/>
        <end position="149"/>
    </location>
</feature>
<evidence type="ECO:0000313" key="4">
    <source>
        <dbReference type="Proteomes" id="UP000525298"/>
    </source>
</evidence>
<reference evidence="3 4" key="1">
    <citation type="submission" date="2020-07" db="EMBL/GenBank/DDBJ databases">
        <title>Genomic Encyclopedia of Type Strains, Phase IV (KMG-IV): sequencing the most valuable type-strain genomes for metagenomic binning, comparative biology and taxonomic classification.</title>
        <authorList>
            <person name="Goeker M."/>
        </authorList>
    </citation>
    <scope>NUCLEOTIDE SEQUENCE [LARGE SCALE GENOMIC DNA]</scope>
    <source>
        <strain evidence="3 4">DSM 17721</strain>
    </source>
</reference>